<feature type="compositionally biased region" description="Basic and acidic residues" evidence="1">
    <location>
        <begin position="1"/>
        <end position="13"/>
    </location>
</feature>
<feature type="compositionally biased region" description="Basic and acidic residues" evidence="1">
    <location>
        <begin position="118"/>
        <end position="146"/>
    </location>
</feature>
<accession>A0AA40GGV4</accession>
<reference evidence="2" key="1">
    <citation type="submission" date="2021-10" db="EMBL/GenBank/DDBJ databases">
        <title>Melipona bicolor Genome sequencing and assembly.</title>
        <authorList>
            <person name="Araujo N.S."/>
            <person name="Arias M.C."/>
        </authorList>
    </citation>
    <scope>NUCLEOTIDE SEQUENCE</scope>
    <source>
        <strain evidence="2">USP_2M_L1-L4_2017</strain>
        <tissue evidence="2">Whole body</tissue>
    </source>
</reference>
<sequence length="159" mass="18194">MIPSSTREEDRGKSLGGGEGVADEIYRDEGSGGKQTVVGRVQARENRGARYRVTNSATPEIHPFIDTHTRYADVYRRNRGLLLGSLFYLIIVSHGVLENRTTQCATEIHEKKRIHCNADWRDGDGHTANQEKESDAKRREKKERERTRRKSNGKTWKVE</sequence>
<organism evidence="2 3">
    <name type="scientific">Melipona bicolor</name>
    <dbReference type="NCBI Taxonomy" id="60889"/>
    <lineage>
        <taxon>Eukaryota</taxon>
        <taxon>Metazoa</taxon>
        <taxon>Ecdysozoa</taxon>
        <taxon>Arthropoda</taxon>
        <taxon>Hexapoda</taxon>
        <taxon>Insecta</taxon>
        <taxon>Pterygota</taxon>
        <taxon>Neoptera</taxon>
        <taxon>Endopterygota</taxon>
        <taxon>Hymenoptera</taxon>
        <taxon>Apocrita</taxon>
        <taxon>Aculeata</taxon>
        <taxon>Apoidea</taxon>
        <taxon>Anthophila</taxon>
        <taxon>Apidae</taxon>
        <taxon>Melipona</taxon>
    </lineage>
</organism>
<evidence type="ECO:0000313" key="3">
    <source>
        <dbReference type="Proteomes" id="UP001177670"/>
    </source>
</evidence>
<keyword evidence="3" id="KW-1185">Reference proteome</keyword>
<protein>
    <submittedName>
        <fullName evidence="2">Uncharacterized protein</fullName>
    </submittedName>
</protein>
<name>A0AA40GGV4_9HYME</name>
<dbReference type="Proteomes" id="UP001177670">
    <property type="component" value="Unassembled WGS sequence"/>
</dbReference>
<proteinExistence type="predicted"/>
<dbReference type="EMBL" id="JAHYIQ010000001">
    <property type="protein sequence ID" value="KAK1137532.1"/>
    <property type="molecule type" value="Genomic_DNA"/>
</dbReference>
<dbReference type="AlphaFoldDB" id="A0AA40GGV4"/>
<evidence type="ECO:0000313" key="2">
    <source>
        <dbReference type="EMBL" id="KAK1137532.1"/>
    </source>
</evidence>
<gene>
    <name evidence="2" type="ORF">K0M31_002037</name>
</gene>
<comment type="caution">
    <text evidence="2">The sequence shown here is derived from an EMBL/GenBank/DDBJ whole genome shotgun (WGS) entry which is preliminary data.</text>
</comment>
<feature type="region of interest" description="Disordered" evidence="1">
    <location>
        <begin position="118"/>
        <end position="159"/>
    </location>
</feature>
<evidence type="ECO:0000256" key="1">
    <source>
        <dbReference type="SAM" id="MobiDB-lite"/>
    </source>
</evidence>
<feature type="region of interest" description="Disordered" evidence="1">
    <location>
        <begin position="1"/>
        <end position="33"/>
    </location>
</feature>